<organism evidence="2 3">
    <name type="scientific">Artemisia annua</name>
    <name type="common">Sweet wormwood</name>
    <dbReference type="NCBI Taxonomy" id="35608"/>
    <lineage>
        <taxon>Eukaryota</taxon>
        <taxon>Viridiplantae</taxon>
        <taxon>Streptophyta</taxon>
        <taxon>Embryophyta</taxon>
        <taxon>Tracheophyta</taxon>
        <taxon>Spermatophyta</taxon>
        <taxon>Magnoliopsida</taxon>
        <taxon>eudicotyledons</taxon>
        <taxon>Gunneridae</taxon>
        <taxon>Pentapetalae</taxon>
        <taxon>asterids</taxon>
        <taxon>campanulids</taxon>
        <taxon>Asterales</taxon>
        <taxon>Asteraceae</taxon>
        <taxon>Asteroideae</taxon>
        <taxon>Anthemideae</taxon>
        <taxon>Artemisiinae</taxon>
        <taxon>Artemisia</taxon>
    </lineage>
</organism>
<dbReference type="PANTHER" id="PTHR13318">
    <property type="entry name" value="PARTNER OF PAIRED, ISOFORM B-RELATED"/>
    <property type="match status" value="1"/>
</dbReference>
<dbReference type="Pfam" id="PF13516">
    <property type="entry name" value="LRR_6"/>
    <property type="match status" value="1"/>
</dbReference>
<dbReference type="OrthoDB" id="550575at2759"/>
<dbReference type="InterPro" id="IPR006553">
    <property type="entry name" value="Leu-rich_rpt_Cys-con_subtyp"/>
</dbReference>
<dbReference type="Proteomes" id="UP000245207">
    <property type="component" value="Unassembled WGS sequence"/>
</dbReference>
<dbReference type="FunFam" id="3.80.10.10:FF:000473">
    <property type="entry name" value="EIN3-binding F-box protein 1"/>
    <property type="match status" value="1"/>
</dbReference>
<name>A0A2U1NM82_ARTAN</name>
<keyword evidence="3" id="KW-1185">Reference proteome</keyword>
<dbReference type="InterPro" id="IPR032675">
    <property type="entry name" value="LRR_dom_sf"/>
</dbReference>
<dbReference type="InterPro" id="IPR001611">
    <property type="entry name" value="Leu-rich_rpt"/>
</dbReference>
<evidence type="ECO:0000313" key="3">
    <source>
        <dbReference type="Proteomes" id="UP000245207"/>
    </source>
</evidence>
<accession>A0A2U1NM82</accession>
<dbReference type="InterPro" id="IPR036047">
    <property type="entry name" value="F-box-like_dom_sf"/>
</dbReference>
<gene>
    <name evidence="2" type="ORF">CTI12_AA249320</name>
</gene>
<feature type="domain" description="F-box/LRR-repeat protein 15-like leucin rich repeat" evidence="1">
    <location>
        <begin position="144"/>
        <end position="313"/>
    </location>
</feature>
<dbReference type="GO" id="GO:0031146">
    <property type="term" value="P:SCF-dependent proteasomal ubiquitin-dependent protein catabolic process"/>
    <property type="evidence" value="ECO:0007669"/>
    <property type="project" value="TreeGrafter"/>
</dbReference>
<dbReference type="SUPFAM" id="SSF52047">
    <property type="entry name" value="RNI-like"/>
    <property type="match status" value="2"/>
</dbReference>
<dbReference type="InterPro" id="IPR057207">
    <property type="entry name" value="FBXL15_LRR"/>
</dbReference>
<protein>
    <submittedName>
        <fullName evidence="2">F-box domain, Leucine-rich repeat domain, L domain-like protein</fullName>
    </submittedName>
</protein>
<proteinExistence type="predicted"/>
<dbReference type="Pfam" id="PF25372">
    <property type="entry name" value="DUF7885"/>
    <property type="match status" value="2"/>
</dbReference>
<dbReference type="Gene3D" id="3.80.10.10">
    <property type="entry name" value="Ribonuclease Inhibitor"/>
    <property type="match status" value="3"/>
</dbReference>
<dbReference type="AlphaFoldDB" id="A0A2U1NM82"/>
<sequence>MVRGFDNPVLVGFGGIAVTLPFYVSKLKLNVLLIFVFCEQVFKKQRTSIDVLPDECLFEILRCVFDGQEKYSCGLVSKKWLMLLSTIHRDEQKKAEEFDKSGGSLTRFLKGKKATDVRLAAIGLGTPGSRGGLGELSVLGNGASKVTDFGLKAVARCSPSLTSLTLWKLSSVGDEGVAEIANNCHLLEKLEFWECSAVTDKSLIAIANNCPKLTSLALESCSSIGNEGLQAIGKRCSNLKSILIKNCSLVGDQGIASLVSSTTCSLMKISLNGLNISDMSLAVIGHHGISLTDVSLSSLHNVTEKGFWVMGNGQGLQKLKSFSVTACTGVTDLGLEAVGKGCPNLKLFSVQKSDCVSDKGVVAFAKAALSLETLILEECHTVTQLGIFGSLVNCGKLKTLSLTKCFGIKDLPMMISSGVSPCNSLKSLSVRNCPGFGQYSLALFGQLCHQIQKVVLNGLHGITDNGFTSLFQNNEAGLTEVDLSGCLSLTDKVVSEISLAHSATLKVLNLDGCRSITDASMVTIAQNYIVYHGGRVDINDIDIDNIHVNYTLLNITTVALTGNTTLEVFFKTSGNVERFFGDFKISSTAFRNDPINSFSQYTCTSSEGEKDVVVVRFNSHPTTLPPEKLRLFSESLAKGKFWLRLHVKYAWNVKQEHWFLKACTFFHDIDIYMDLSTNFE</sequence>
<dbReference type="PANTHER" id="PTHR13318:SF178">
    <property type="entry name" value="OS02G0200900 PROTEIN"/>
    <property type="match status" value="1"/>
</dbReference>
<dbReference type="STRING" id="35608.A0A2U1NM82"/>
<evidence type="ECO:0000313" key="2">
    <source>
        <dbReference type="EMBL" id="PWA74615.1"/>
    </source>
</evidence>
<dbReference type="SMART" id="SM00367">
    <property type="entry name" value="LRR_CC"/>
    <property type="match status" value="13"/>
</dbReference>
<feature type="domain" description="F-box/LRR-repeat protein 15-like leucin rich repeat" evidence="1">
    <location>
        <begin position="314"/>
        <end position="474"/>
    </location>
</feature>
<reference evidence="2 3" key="1">
    <citation type="journal article" date="2018" name="Mol. Plant">
        <title>The genome of Artemisia annua provides insight into the evolution of Asteraceae family and artemisinin biosynthesis.</title>
        <authorList>
            <person name="Shen Q."/>
            <person name="Zhang L."/>
            <person name="Liao Z."/>
            <person name="Wang S."/>
            <person name="Yan T."/>
            <person name="Shi P."/>
            <person name="Liu M."/>
            <person name="Fu X."/>
            <person name="Pan Q."/>
            <person name="Wang Y."/>
            <person name="Lv Z."/>
            <person name="Lu X."/>
            <person name="Zhang F."/>
            <person name="Jiang W."/>
            <person name="Ma Y."/>
            <person name="Chen M."/>
            <person name="Hao X."/>
            <person name="Li L."/>
            <person name="Tang Y."/>
            <person name="Lv G."/>
            <person name="Zhou Y."/>
            <person name="Sun X."/>
            <person name="Brodelius P.E."/>
            <person name="Rose J.K.C."/>
            <person name="Tang K."/>
        </authorList>
    </citation>
    <scope>NUCLEOTIDE SEQUENCE [LARGE SCALE GENOMIC DNA]</scope>
    <source>
        <strain evidence="3">cv. Huhao1</strain>
        <tissue evidence="2">Leaf</tissue>
    </source>
</reference>
<dbReference type="SUPFAM" id="SSF81383">
    <property type="entry name" value="F-box domain"/>
    <property type="match status" value="1"/>
</dbReference>
<evidence type="ECO:0000259" key="1">
    <source>
        <dbReference type="Pfam" id="PF25372"/>
    </source>
</evidence>
<comment type="caution">
    <text evidence="2">The sequence shown here is derived from an EMBL/GenBank/DDBJ whole genome shotgun (WGS) entry which is preliminary data.</text>
</comment>
<dbReference type="EMBL" id="PKPP01002538">
    <property type="protein sequence ID" value="PWA74615.1"/>
    <property type="molecule type" value="Genomic_DNA"/>
</dbReference>
<dbReference type="GO" id="GO:0019005">
    <property type="term" value="C:SCF ubiquitin ligase complex"/>
    <property type="evidence" value="ECO:0007669"/>
    <property type="project" value="TreeGrafter"/>
</dbReference>